<feature type="chain" id="PRO_5015516911" description="Peptidase metallopeptidase domain-containing protein" evidence="1">
    <location>
        <begin position="19"/>
        <end position="403"/>
    </location>
</feature>
<comment type="caution">
    <text evidence="3">The sequence shown here is derived from an EMBL/GenBank/DDBJ whole genome shotgun (WGS) entry which is preliminary data.</text>
</comment>
<dbReference type="Proteomes" id="UP000238042">
    <property type="component" value="Unassembled WGS sequence"/>
</dbReference>
<name>A0A2S8A8E9_9FLAO</name>
<dbReference type="InterPro" id="IPR024079">
    <property type="entry name" value="MetalloPept_cat_dom_sf"/>
</dbReference>
<organism evidence="3 4">
    <name type="scientific">Apibacter adventoris</name>
    <dbReference type="NCBI Taxonomy" id="1679466"/>
    <lineage>
        <taxon>Bacteria</taxon>
        <taxon>Pseudomonadati</taxon>
        <taxon>Bacteroidota</taxon>
        <taxon>Flavobacteriia</taxon>
        <taxon>Flavobacteriales</taxon>
        <taxon>Weeksellaceae</taxon>
        <taxon>Apibacter</taxon>
    </lineage>
</organism>
<keyword evidence="4" id="KW-1185">Reference proteome</keyword>
<dbReference type="Pfam" id="PF01400">
    <property type="entry name" value="Astacin"/>
    <property type="match status" value="1"/>
</dbReference>
<dbReference type="GO" id="GO:0006508">
    <property type="term" value="P:proteolysis"/>
    <property type="evidence" value="ECO:0007669"/>
    <property type="project" value="InterPro"/>
</dbReference>
<dbReference type="InterPro" id="IPR043708">
    <property type="entry name" value="DUF5648"/>
</dbReference>
<dbReference type="InterPro" id="IPR001506">
    <property type="entry name" value="Peptidase_M12A"/>
</dbReference>
<evidence type="ECO:0000313" key="4">
    <source>
        <dbReference type="Proteomes" id="UP000238042"/>
    </source>
</evidence>
<evidence type="ECO:0000259" key="2">
    <source>
        <dbReference type="SMART" id="SM00235"/>
    </source>
</evidence>
<reference evidence="3 4" key="1">
    <citation type="submission" date="2018-02" db="EMBL/GenBank/DDBJ databases">
        <title>Genome sequences of Apibacter spp., gut symbionts of Asian honey bees.</title>
        <authorList>
            <person name="Kwong W.K."/>
            <person name="Steele M.I."/>
            <person name="Moran N.A."/>
        </authorList>
    </citation>
    <scope>NUCLEOTIDE SEQUENCE [LARGE SCALE GENOMIC DNA]</scope>
    <source>
        <strain evidence="4">wkB301</strain>
    </source>
</reference>
<dbReference type="CDD" id="cd04327">
    <property type="entry name" value="ZnMc_MMP_like_3"/>
    <property type="match status" value="1"/>
</dbReference>
<dbReference type="SMART" id="SM00235">
    <property type="entry name" value="ZnMc"/>
    <property type="match status" value="1"/>
</dbReference>
<evidence type="ECO:0000256" key="1">
    <source>
        <dbReference type="SAM" id="SignalP"/>
    </source>
</evidence>
<evidence type="ECO:0000313" key="3">
    <source>
        <dbReference type="EMBL" id="PQL90842.1"/>
    </source>
</evidence>
<feature type="signal peptide" evidence="1">
    <location>
        <begin position="1"/>
        <end position="18"/>
    </location>
</feature>
<dbReference type="SUPFAM" id="SSF55486">
    <property type="entry name" value="Metalloproteases ('zincins'), catalytic domain"/>
    <property type="match status" value="1"/>
</dbReference>
<dbReference type="Gene3D" id="3.40.390.10">
    <property type="entry name" value="Collagenase (Catalytic Domain)"/>
    <property type="match status" value="1"/>
</dbReference>
<accession>A0A2S8A8E9</accession>
<keyword evidence="1" id="KW-0732">Signal</keyword>
<protein>
    <recommendedName>
        <fullName evidence="2">Peptidase metallopeptidase domain-containing protein</fullName>
    </recommendedName>
</protein>
<sequence>MKNYIYLLFIFSSFLLLSCNNEDSLSPDITPSKGLNTKENFCLDAYLPEEVDSIYTGITTNAALLKSKKWNNGQIIKIKFLNGTPFLQSKVKQFAEEWLKYANLKFQYVDSNQNADIRINFDNSGGSWSYLGTDCNRISHNQPSMNFGWFTNFTSDTEFSRVIIHEFGHALGLIHEHQSPASNIQWNKSKVYEYYGGAPNYWNHDEVDNNIFYKYSSTVTNYSAFDSKSIMLYSFPSSFTLNGWSSGWNTVLSQTDKNFIAKEYPGKTIIKTNNLYRYNINGQHFYTSNYAELGNNYYESILGKIYSSQISNTYPIYRYFNTINGDRLSTLNWNELRNGGQDGWKYEGISGYAYNIQQPNTIPIYRYFKSTNKPDHFFTTSNIEVSGGKFGYKYEGIAFYVLR</sequence>
<dbReference type="RefSeq" id="WP_105247475.1">
    <property type="nucleotide sequence ID" value="NZ_PSZM01000045.1"/>
</dbReference>
<gene>
    <name evidence="3" type="ORF">C4S77_10345</name>
</gene>
<feature type="domain" description="Peptidase metallopeptidase" evidence="2">
    <location>
        <begin position="66"/>
        <end position="197"/>
    </location>
</feature>
<dbReference type="PROSITE" id="PS51257">
    <property type="entry name" value="PROKAR_LIPOPROTEIN"/>
    <property type="match status" value="1"/>
</dbReference>
<dbReference type="InterPro" id="IPR006026">
    <property type="entry name" value="Peptidase_Metallo"/>
</dbReference>
<dbReference type="EMBL" id="PSZM01000045">
    <property type="protein sequence ID" value="PQL90842.1"/>
    <property type="molecule type" value="Genomic_DNA"/>
</dbReference>
<dbReference type="AlphaFoldDB" id="A0A2S8A8E9"/>
<proteinExistence type="predicted"/>
<dbReference type="OrthoDB" id="3669864at2"/>
<dbReference type="GO" id="GO:0008270">
    <property type="term" value="F:zinc ion binding"/>
    <property type="evidence" value="ECO:0007669"/>
    <property type="project" value="InterPro"/>
</dbReference>
<dbReference type="Pfam" id="PF18885">
    <property type="entry name" value="DUF5648"/>
    <property type="match status" value="1"/>
</dbReference>
<dbReference type="GO" id="GO:0004222">
    <property type="term" value="F:metalloendopeptidase activity"/>
    <property type="evidence" value="ECO:0007669"/>
    <property type="project" value="InterPro"/>
</dbReference>